<dbReference type="AlphaFoldDB" id="A0A014PUE3"/>
<dbReference type="InterPro" id="IPR023347">
    <property type="entry name" value="Lysozyme_dom_sf"/>
</dbReference>
<accession>A0A014PUE3</accession>
<dbReference type="GO" id="GO:0031640">
    <property type="term" value="P:killing of cells of another organism"/>
    <property type="evidence" value="ECO:0007669"/>
    <property type="project" value="UniProtKB-KW"/>
</dbReference>
<dbReference type="InterPro" id="IPR002196">
    <property type="entry name" value="Glyco_hydro_24"/>
</dbReference>
<dbReference type="STRING" id="69222.BG55_16660"/>
<dbReference type="InterPro" id="IPR023346">
    <property type="entry name" value="Lysozyme-like_dom_sf"/>
</dbReference>
<gene>
    <name evidence="4" type="ORF">BG55_16660</name>
</gene>
<evidence type="ECO:0000313" key="4">
    <source>
        <dbReference type="EMBL" id="EXU74492.1"/>
    </source>
</evidence>
<comment type="catalytic activity">
    <reaction evidence="3">
        <text>Hydrolysis of (1-&gt;4)-beta-linkages between N-acetylmuramic acid and N-acetyl-D-glucosamine residues in a peptidoglycan and between N-acetyl-D-glucosamine residues in chitodextrins.</text>
        <dbReference type="EC" id="3.2.1.17"/>
    </reaction>
</comment>
<keyword evidence="2 3" id="KW-0081">Bacteriolytic enzyme</keyword>
<keyword evidence="3" id="KW-0378">Hydrolase</keyword>
<reference evidence="4 5" key="1">
    <citation type="submission" date="2014-02" db="EMBL/GenBank/DDBJ databases">
        <title>Draft genome of Erwinia mallotivora strain BT-MARDI, a papaya dieback pathogen.</title>
        <authorList>
            <person name="Redzuan R."/>
            <person name="Abu Bakar N."/>
            <person name="Badrun R."/>
            <person name="Mohd Raih M.F."/>
            <person name="Rozano L."/>
            <person name="Mat Amin N."/>
        </authorList>
    </citation>
    <scope>NUCLEOTIDE SEQUENCE [LARGE SCALE GENOMIC DNA]</scope>
    <source>
        <strain evidence="4 5">BT-MARDI</strain>
    </source>
</reference>
<keyword evidence="3" id="KW-0326">Glycosidase</keyword>
<dbReference type="PANTHER" id="PTHR37406">
    <property type="entry name" value="T4-TYPE LYSOZYME 1-RELATED"/>
    <property type="match status" value="1"/>
</dbReference>
<dbReference type="OrthoDB" id="9091992at2"/>
<dbReference type="EMBL" id="JFHN01000058">
    <property type="protein sequence ID" value="EXU74492.1"/>
    <property type="molecule type" value="Genomic_DNA"/>
</dbReference>
<proteinExistence type="inferred from homology"/>
<evidence type="ECO:0000256" key="1">
    <source>
        <dbReference type="ARBA" id="ARBA00022529"/>
    </source>
</evidence>
<dbReference type="Gene3D" id="1.10.530.40">
    <property type="match status" value="1"/>
</dbReference>
<dbReference type="Pfam" id="PF00959">
    <property type="entry name" value="Phage_lysozyme"/>
    <property type="match status" value="1"/>
</dbReference>
<evidence type="ECO:0000256" key="2">
    <source>
        <dbReference type="ARBA" id="ARBA00022638"/>
    </source>
</evidence>
<dbReference type="RefSeq" id="WP_034939388.1">
    <property type="nucleotide sequence ID" value="NZ_JFHN01000058.1"/>
</dbReference>
<protein>
    <recommendedName>
        <fullName evidence="3">Lysozyme</fullName>
        <ecNumber evidence="3">3.2.1.17</ecNumber>
    </recommendedName>
</protein>
<comment type="similarity">
    <text evidence="3">Belongs to the glycosyl hydrolase 24 family.</text>
</comment>
<dbReference type="PANTHER" id="PTHR37406:SF1">
    <property type="entry name" value="T4-TYPE LYSOZYME 1-RELATED"/>
    <property type="match status" value="1"/>
</dbReference>
<evidence type="ECO:0000313" key="5">
    <source>
        <dbReference type="Proteomes" id="UP000019918"/>
    </source>
</evidence>
<dbReference type="SUPFAM" id="SSF53955">
    <property type="entry name" value="Lysozyme-like"/>
    <property type="match status" value="1"/>
</dbReference>
<sequence>MSQIVALLKYEEGYRDVPFIDTQGYPTVGCGIKIGPKGAPLTSYIFRVPIVVGELWMQNLVMSKIYDMKQQPQLAQALSQCNQPRTDILYSMAYQLGVTGLCAFRQMLAAVTKGDFSSAADNMLNSLWAKQTPARAARHAAVMRDGNWDSYRGLL</sequence>
<dbReference type="CDD" id="cd00735">
    <property type="entry name" value="T4-like_lys"/>
    <property type="match status" value="1"/>
</dbReference>
<name>A0A014PUE3_9GAMM</name>
<dbReference type="GO" id="GO:0003796">
    <property type="term" value="F:lysozyme activity"/>
    <property type="evidence" value="ECO:0007669"/>
    <property type="project" value="UniProtKB-EC"/>
</dbReference>
<evidence type="ECO:0000256" key="3">
    <source>
        <dbReference type="RuleBase" id="RU003788"/>
    </source>
</evidence>
<organism evidence="4 5">
    <name type="scientific">Erwinia mallotivora</name>
    <dbReference type="NCBI Taxonomy" id="69222"/>
    <lineage>
        <taxon>Bacteria</taxon>
        <taxon>Pseudomonadati</taxon>
        <taxon>Pseudomonadota</taxon>
        <taxon>Gammaproteobacteria</taxon>
        <taxon>Enterobacterales</taxon>
        <taxon>Erwiniaceae</taxon>
        <taxon>Erwinia</taxon>
    </lineage>
</organism>
<dbReference type="PATRIC" id="fig|69222.5.peg.3394"/>
<dbReference type="EC" id="3.2.1.17" evidence="3"/>
<dbReference type="InterPro" id="IPR052619">
    <property type="entry name" value="Phage_lysozyme-like"/>
</dbReference>
<dbReference type="Proteomes" id="UP000019918">
    <property type="component" value="Unassembled WGS sequence"/>
</dbReference>
<dbReference type="GO" id="GO:0016998">
    <property type="term" value="P:cell wall macromolecule catabolic process"/>
    <property type="evidence" value="ECO:0007669"/>
    <property type="project" value="InterPro"/>
</dbReference>
<dbReference type="GO" id="GO:0042742">
    <property type="term" value="P:defense response to bacterium"/>
    <property type="evidence" value="ECO:0007669"/>
    <property type="project" value="UniProtKB-KW"/>
</dbReference>
<dbReference type="GO" id="GO:0009253">
    <property type="term" value="P:peptidoglycan catabolic process"/>
    <property type="evidence" value="ECO:0007669"/>
    <property type="project" value="InterPro"/>
</dbReference>
<comment type="caution">
    <text evidence="4">The sequence shown here is derived from an EMBL/GenBank/DDBJ whole genome shotgun (WGS) entry which is preliminary data.</text>
</comment>
<keyword evidence="5" id="KW-1185">Reference proteome</keyword>
<keyword evidence="1 3" id="KW-0929">Antimicrobial</keyword>